<dbReference type="Gene3D" id="1.10.287.70">
    <property type="match status" value="1"/>
</dbReference>
<keyword evidence="5" id="KW-0406">Ion transport</keyword>
<dbReference type="PANTHER" id="PTHR11003">
    <property type="entry name" value="POTASSIUM CHANNEL, SUBFAMILY K"/>
    <property type="match status" value="1"/>
</dbReference>
<evidence type="ECO:0000256" key="3">
    <source>
        <dbReference type="ARBA" id="ARBA00022692"/>
    </source>
</evidence>
<evidence type="ECO:0000256" key="8">
    <source>
        <dbReference type="SAM" id="Phobius"/>
    </source>
</evidence>
<comment type="caution">
    <text evidence="10">The sequence shown here is derived from an EMBL/GenBank/DDBJ whole genome shotgun (WGS) entry which is preliminary data.</text>
</comment>
<dbReference type="GO" id="GO:0005886">
    <property type="term" value="C:plasma membrane"/>
    <property type="evidence" value="ECO:0007669"/>
    <property type="project" value="TreeGrafter"/>
</dbReference>
<evidence type="ECO:0000313" key="11">
    <source>
        <dbReference type="Proteomes" id="UP000280791"/>
    </source>
</evidence>
<dbReference type="GO" id="GO:0015271">
    <property type="term" value="F:outward rectifier potassium channel activity"/>
    <property type="evidence" value="ECO:0007669"/>
    <property type="project" value="TreeGrafter"/>
</dbReference>
<sequence length="130" mass="14567">MISLILTLKRLLSAIYRIGKEPLFRTLLLTLAFIVLSGTLFYYQIEGWALFDAFYFAFISLIPTGVDTGLVPSGNLSRSFTMIYLAVGVGVMVMVLMRLAYAVVKLERPEQLDVKAGNLKSKPKQKTKNK</sequence>
<dbReference type="InterPro" id="IPR003280">
    <property type="entry name" value="2pore_dom_K_chnl"/>
</dbReference>
<evidence type="ECO:0000256" key="1">
    <source>
        <dbReference type="ARBA" id="ARBA00004141"/>
    </source>
</evidence>
<proteinExistence type="predicted"/>
<keyword evidence="11" id="KW-1185">Reference proteome</keyword>
<dbReference type="InterPro" id="IPR013099">
    <property type="entry name" value="K_chnl_dom"/>
</dbReference>
<keyword evidence="3 8" id="KW-0812">Transmembrane</keyword>
<feature type="domain" description="Potassium channel" evidence="9">
    <location>
        <begin position="30"/>
        <end position="102"/>
    </location>
</feature>
<evidence type="ECO:0000256" key="2">
    <source>
        <dbReference type="ARBA" id="ARBA00022448"/>
    </source>
</evidence>
<evidence type="ECO:0000313" key="10">
    <source>
        <dbReference type="EMBL" id="RLJ91303.1"/>
    </source>
</evidence>
<evidence type="ECO:0000256" key="4">
    <source>
        <dbReference type="ARBA" id="ARBA00022989"/>
    </source>
</evidence>
<protein>
    <submittedName>
        <fullName evidence="10">Ion channel</fullName>
    </submittedName>
</protein>
<dbReference type="Proteomes" id="UP000280791">
    <property type="component" value="Unassembled WGS sequence"/>
</dbReference>
<keyword evidence="2" id="KW-0813">Transport</keyword>
<dbReference type="SUPFAM" id="SSF81324">
    <property type="entry name" value="Voltage-gated potassium channels"/>
    <property type="match status" value="1"/>
</dbReference>
<dbReference type="Pfam" id="PF07885">
    <property type="entry name" value="Ion_trans_2"/>
    <property type="match status" value="1"/>
</dbReference>
<keyword evidence="4 8" id="KW-1133">Transmembrane helix</keyword>
<evidence type="ECO:0000256" key="7">
    <source>
        <dbReference type="ARBA" id="ARBA00023303"/>
    </source>
</evidence>
<comment type="subcellular location">
    <subcellularLocation>
        <location evidence="1">Membrane</location>
        <topology evidence="1">Multi-pass membrane protein</topology>
    </subcellularLocation>
</comment>
<reference evidence="10 11" key="1">
    <citation type="submission" date="2018-10" db="EMBL/GenBank/DDBJ databases">
        <title>Genomic Encyclopedia of Type Strains, Phase IV (KMG-IV): sequencing the most valuable type-strain genomes for metagenomic binning, comparative biology and taxonomic classification.</title>
        <authorList>
            <person name="Goeker M."/>
        </authorList>
    </citation>
    <scope>NUCLEOTIDE SEQUENCE [LARGE SCALE GENOMIC DNA]</scope>
    <source>
        <strain evidence="10 11">DSM 20549</strain>
    </source>
</reference>
<dbReference type="EMBL" id="RCCP01000001">
    <property type="protein sequence ID" value="RLJ91303.1"/>
    <property type="molecule type" value="Genomic_DNA"/>
</dbReference>
<feature type="transmembrane region" description="Helical" evidence="8">
    <location>
        <begin position="83"/>
        <end position="104"/>
    </location>
</feature>
<evidence type="ECO:0000256" key="6">
    <source>
        <dbReference type="ARBA" id="ARBA00023136"/>
    </source>
</evidence>
<name>A0A497YSJ4_9BACL</name>
<dbReference type="GO" id="GO:0022841">
    <property type="term" value="F:potassium ion leak channel activity"/>
    <property type="evidence" value="ECO:0007669"/>
    <property type="project" value="TreeGrafter"/>
</dbReference>
<feature type="transmembrane region" description="Helical" evidence="8">
    <location>
        <begin position="23"/>
        <end position="43"/>
    </location>
</feature>
<evidence type="ECO:0000256" key="5">
    <source>
        <dbReference type="ARBA" id="ARBA00023065"/>
    </source>
</evidence>
<keyword evidence="7" id="KW-0407">Ion channel</keyword>
<dbReference type="AlphaFoldDB" id="A0A497YSJ4"/>
<dbReference type="RefSeq" id="WP_121299082.1">
    <property type="nucleotide sequence ID" value="NZ_QBEW01000066.1"/>
</dbReference>
<gene>
    <name evidence="10" type="ORF">DFR62_1467</name>
</gene>
<dbReference type="GO" id="GO:0030322">
    <property type="term" value="P:stabilization of membrane potential"/>
    <property type="evidence" value="ECO:0007669"/>
    <property type="project" value="TreeGrafter"/>
</dbReference>
<dbReference type="PANTHER" id="PTHR11003:SF291">
    <property type="entry name" value="IP11374P"/>
    <property type="match status" value="1"/>
</dbReference>
<dbReference type="OrthoDB" id="9785285at2"/>
<accession>A0A497YSJ4</accession>
<organism evidence="10 11">
    <name type="scientific">Planococcus citreus</name>
    <dbReference type="NCBI Taxonomy" id="1373"/>
    <lineage>
        <taxon>Bacteria</taxon>
        <taxon>Bacillati</taxon>
        <taxon>Bacillota</taxon>
        <taxon>Bacilli</taxon>
        <taxon>Bacillales</taxon>
        <taxon>Caryophanaceae</taxon>
        <taxon>Planococcus</taxon>
    </lineage>
</organism>
<keyword evidence="6 8" id="KW-0472">Membrane</keyword>
<evidence type="ECO:0000259" key="9">
    <source>
        <dbReference type="Pfam" id="PF07885"/>
    </source>
</evidence>